<dbReference type="InterPro" id="IPR044730">
    <property type="entry name" value="RNase_H-like_dom_plant"/>
</dbReference>
<dbReference type="InterPro" id="IPR053151">
    <property type="entry name" value="RNase_H-like"/>
</dbReference>
<evidence type="ECO:0000259" key="1">
    <source>
        <dbReference type="Pfam" id="PF13456"/>
    </source>
</evidence>
<dbReference type="EMBL" id="JAIQCV010000009">
    <property type="protein sequence ID" value="KAH1066241.1"/>
    <property type="molecule type" value="Genomic_DNA"/>
</dbReference>
<reference evidence="2 3" key="1">
    <citation type="journal article" date="2021" name="Plant Biotechnol. J.">
        <title>Multi-omics assisted identification of the key and species-specific regulatory components of drought-tolerant mechanisms in Gossypium stocksii.</title>
        <authorList>
            <person name="Yu D."/>
            <person name="Ke L."/>
            <person name="Zhang D."/>
            <person name="Wu Y."/>
            <person name="Sun Y."/>
            <person name="Mei J."/>
            <person name="Sun J."/>
            <person name="Sun Y."/>
        </authorList>
    </citation>
    <scope>NUCLEOTIDE SEQUENCE [LARGE SCALE GENOMIC DNA]</scope>
    <source>
        <strain evidence="3">cv. E1</strain>
        <tissue evidence="2">Leaf</tissue>
    </source>
</reference>
<accession>A0A9D3V146</accession>
<dbReference type="PANTHER" id="PTHR47723:SF19">
    <property type="entry name" value="POLYNUCLEOTIDYL TRANSFERASE, RIBONUCLEASE H-LIKE SUPERFAMILY PROTEIN"/>
    <property type="match status" value="1"/>
</dbReference>
<proteinExistence type="predicted"/>
<evidence type="ECO:0000313" key="2">
    <source>
        <dbReference type="EMBL" id="KAH1066241.1"/>
    </source>
</evidence>
<dbReference type="CDD" id="cd06222">
    <property type="entry name" value="RNase_H_like"/>
    <property type="match status" value="1"/>
</dbReference>
<evidence type="ECO:0000313" key="3">
    <source>
        <dbReference type="Proteomes" id="UP000828251"/>
    </source>
</evidence>
<keyword evidence="3" id="KW-1185">Reference proteome</keyword>
<protein>
    <recommendedName>
        <fullName evidence="1">RNase H type-1 domain-containing protein</fullName>
    </recommendedName>
</protein>
<dbReference type="OrthoDB" id="1748820at2759"/>
<dbReference type="GO" id="GO:0003676">
    <property type="term" value="F:nucleic acid binding"/>
    <property type="evidence" value="ECO:0007669"/>
    <property type="project" value="InterPro"/>
</dbReference>
<dbReference type="GO" id="GO:0004523">
    <property type="term" value="F:RNA-DNA hybrid ribonuclease activity"/>
    <property type="evidence" value="ECO:0007669"/>
    <property type="project" value="InterPro"/>
</dbReference>
<sequence>MGFKRIILEGDSLTIIKKLLFEKDDRSMIHSIMQNIRMMAKFLKEVSYTFIPRRGNKVAHCLAIEGRRWSTPCCWVEEVLVPVDNLVVEDWADWLRDHGSDGIQGGFNWVSSFVFYGDGSRLLSFGLLNFGCCFLCASGFPVSGLPFSLLEPIDFYALCIIFIYPNKFYITATSVDIRTLASYYYQMTSKQIAAHSDGAEIHHCTALCKQKAKELLDEFS</sequence>
<dbReference type="InterPro" id="IPR002156">
    <property type="entry name" value="RNaseH_domain"/>
</dbReference>
<organism evidence="2 3">
    <name type="scientific">Gossypium stocksii</name>
    <dbReference type="NCBI Taxonomy" id="47602"/>
    <lineage>
        <taxon>Eukaryota</taxon>
        <taxon>Viridiplantae</taxon>
        <taxon>Streptophyta</taxon>
        <taxon>Embryophyta</taxon>
        <taxon>Tracheophyta</taxon>
        <taxon>Spermatophyta</taxon>
        <taxon>Magnoliopsida</taxon>
        <taxon>eudicotyledons</taxon>
        <taxon>Gunneridae</taxon>
        <taxon>Pentapetalae</taxon>
        <taxon>rosids</taxon>
        <taxon>malvids</taxon>
        <taxon>Malvales</taxon>
        <taxon>Malvaceae</taxon>
        <taxon>Malvoideae</taxon>
        <taxon>Gossypium</taxon>
    </lineage>
</organism>
<dbReference type="PANTHER" id="PTHR47723">
    <property type="entry name" value="OS05G0353850 PROTEIN"/>
    <property type="match status" value="1"/>
</dbReference>
<dbReference type="AlphaFoldDB" id="A0A9D3V146"/>
<gene>
    <name evidence="2" type="ORF">J1N35_031228</name>
</gene>
<name>A0A9D3V146_9ROSI</name>
<feature type="domain" description="RNase H type-1" evidence="1">
    <location>
        <begin position="2"/>
        <end position="63"/>
    </location>
</feature>
<dbReference type="Proteomes" id="UP000828251">
    <property type="component" value="Unassembled WGS sequence"/>
</dbReference>
<comment type="caution">
    <text evidence="2">The sequence shown here is derived from an EMBL/GenBank/DDBJ whole genome shotgun (WGS) entry which is preliminary data.</text>
</comment>
<dbReference type="Pfam" id="PF13456">
    <property type="entry name" value="RVT_3"/>
    <property type="match status" value="1"/>
</dbReference>